<proteinExistence type="predicted"/>
<dbReference type="EMBL" id="LSMT01000579">
    <property type="protein sequence ID" value="PFX16073.1"/>
    <property type="molecule type" value="Genomic_DNA"/>
</dbReference>
<name>A0A2B4RGW7_STYPI</name>
<comment type="caution">
    <text evidence="2">The sequence shown here is derived from an EMBL/GenBank/DDBJ whole genome shotgun (WGS) entry which is preliminary data.</text>
</comment>
<evidence type="ECO:0000313" key="2">
    <source>
        <dbReference type="EMBL" id="PFX16073.1"/>
    </source>
</evidence>
<protein>
    <submittedName>
        <fullName evidence="2">Uncharacterized protein</fullName>
    </submittedName>
</protein>
<sequence>MLASWLCKQVGYVQDKKELKEWKKVMEKQLAEKNNAINNLNEVLRQQNKRIQHIHNNNQQLSDAMKHIVKQLKAKSNEADQDEKFEISNNRIHVLQSRVSILTSHLREASQRIETLASSFETTKQELEDSSTLISSAMSELKEVTQRITDVGTALSQMEFKVLQTEKKDEKDGLLRFTEEALGIHGDEEIRTQLHEKINSTLEKVRRYEGSQKIATSL</sequence>
<dbReference type="Gene3D" id="1.10.287.1490">
    <property type="match status" value="1"/>
</dbReference>
<dbReference type="Proteomes" id="UP000225706">
    <property type="component" value="Unassembled WGS sequence"/>
</dbReference>
<dbReference type="AlphaFoldDB" id="A0A2B4RGW7"/>
<accession>A0A2B4RGW7</accession>
<organism evidence="2 3">
    <name type="scientific">Stylophora pistillata</name>
    <name type="common">Smooth cauliflower coral</name>
    <dbReference type="NCBI Taxonomy" id="50429"/>
    <lineage>
        <taxon>Eukaryota</taxon>
        <taxon>Metazoa</taxon>
        <taxon>Cnidaria</taxon>
        <taxon>Anthozoa</taxon>
        <taxon>Hexacorallia</taxon>
        <taxon>Scleractinia</taxon>
        <taxon>Astrocoeniina</taxon>
        <taxon>Pocilloporidae</taxon>
        <taxon>Stylophora</taxon>
    </lineage>
</organism>
<keyword evidence="3" id="KW-1185">Reference proteome</keyword>
<gene>
    <name evidence="2" type="ORF">AWC38_SpisGene19673</name>
</gene>
<dbReference type="OrthoDB" id="5975963at2759"/>
<evidence type="ECO:0000313" key="3">
    <source>
        <dbReference type="Proteomes" id="UP000225706"/>
    </source>
</evidence>
<feature type="coiled-coil region" evidence="1">
    <location>
        <begin position="19"/>
        <end position="64"/>
    </location>
</feature>
<evidence type="ECO:0000256" key="1">
    <source>
        <dbReference type="SAM" id="Coils"/>
    </source>
</evidence>
<keyword evidence="1" id="KW-0175">Coiled coil</keyword>
<reference evidence="3" key="1">
    <citation type="journal article" date="2017" name="bioRxiv">
        <title>Comparative analysis of the genomes of Stylophora pistillata and Acropora digitifera provides evidence for extensive differences between species of corals.</title>
        <authorList>
            <person name="Voolstra C.R."/>
            <person name="Li Y."/>
            <person name="Liew Y.J."/>
            <person name="Baumgarten S."/>
            <person name="Zoccola D."/>
            <person name="Flot J.-F."/>
            <person name="Tambutte S."/>
            <person name="Allemand D."/>
            <person name="Aranda M."/>
        </authorList>
    </citation>
    <scope>NUCLEOTIDE SEQUENCE [LARGE SCALE GENOMIC DNA]</scope>
</reference>